<dbReference type="GO" id="GO:0005506">
    <property type="term" value="F:iron ion binding"/>
    <property type="evidence" value="ECO:0007669"/>
    <property type="project" value="InterPro"/>
</dbReference>
<dbReference type="AlphaFoldDB" id="A0A2S6AKP2"/>
<sequence>MTDLRHARGDDYKGFAVPPPMDVFSRSDSERLGRLRRSITAELHPGRLGQWGELVETLVSPLVQQLDTDPFFDFVERVAIPLPADILEQLLGLPPAAGDQLRRWAESTLRPGMEVRARDTLATMRRILDEAIAHGRRDESAMIGRLVHSGSLDEGEVFGLLFYLLFVWYEVLADLLAGAVAAFSDNPAQLEKFMGTEPVKAVDELIRYLSPQVTASPRFATEDLVIQGHSIKAGQTVLLSLAAANHDEDVFEDPEVLDVGRSSTSHVGFGYGAHACVGTGLVRPVAAAALSLIYTRWPKLRLAKGSEELLWRNGFRHRGPLALPVAVR</sequence>
<evidence type="ECO:0000313" key="8">
    <source>
        <dbReference type="EMBL" id="PPJ35799.1"/>
    </source>
</evidence>
<dbReference type="GO" id="GO:0020037">
    <property type="term" value="F:heme binding"/>
    <property type="evidence" value="ECO:0007669"/>
    <property type="project" value="InterPro"/>
</dbReference>
<evidence type="ECO:0000256" key="5">
    <source>
        <dbReference type="ARBA" id="ARBA00023004"/>
    </source>
</evidence>
<keyword evidence="4 7" id="KW-0560">Oxidoreductase</keyword>
<evidence type="ECO:0000256" key="2">
    <source>
        <dbReference type="ARBA" id="ARBA00022617"/>
    </source>
</evidence>
<name>A0A2S6AKP2_9NOCA</name>
<dbReference type="Proteomes" id="UP000239874">
    <property type="component" value="Unassembled WGS sequence"/>
</dbReference>
<accession>A0A2S6AKP2</accession>
<keyword evidence="3 7" id="KW-0479">Metal-binding</keyword>
<dbReference type="PROSITE" id="PS00086">
    <property type="entry name" value="CYTOCHROME_P450"/>
    <property type="match status" value="1"/>
</dbReference>
<keyword evidence="5 7" id="KW-0408">Iron</keyword>
<dbReference type="InterPro" id="IPR017972">
    <property type="entry name" value="Cyt_P450_CS"/>
</dbReference>
<keyword evidence="2 7" id="KW-0349">Heme</keyword>
<evidence type="ECO:0008006" key="10">
    <source>
        <dbReference type="Google" id="ProtNLM"/>
    </source>
</evidence>
<protein>
    <recommendedName>
        <fullName evidence="10">Cytochrome P450</fullName>
    </recommendedName>
</protein>
<dbReference type="PANTHER" id="PTHR46696">
    <property type="entry name" value="P450, PUTATIVE (EUROFUNG)-RELATED"/>
    <property type="match status" value="1"/>
</dbReference>
<evidence type="ECO:0000256" key="1">
    <source>
        <dbReference type="ARBA" id="ARBA00010617"/>
    </source>
</evidence>
<comment type="caution">
    <text evidence="8">The sequence shown here is derived from an EMBL/GenBank/DDBJ whole genome shotgun (WGS) entry which is preliminary data.</text>
</comment>
<gene>
    <name evidence="8" type="ORF">C5E45_23575</name>
</gene>
<proteinExistence type="inferred from homology"/>
<evidence type="ECO:0000256" key="4">
    <source>
        <dbReference type="ARBA" id="ARBA00023002"/>
    </source>
</evidence>
<dbReference type="PRINTS" id="PR00359">
    <property type="entry name" value="BP450"/>
</dbReference>
<dbReference type="InterPro" id="IPR036396">
    <property type="entry name" value="Cyt_P450_sf"/>
</dbReference>
<dbReference type="PANTHER" id="PTHR46696:SF1">
    <property type="entry name" value="CYTOCHROME P450 YJIB-RELATED"/>
    <property type="match status" value="1"/>
</dbReference>
<evidence type="ECO:0000256" key="3">
    <source>
        <dbReference type="ARBA" id="ARBA00022723"/>
    </source>
</evidence>
<dbReference type="Pfam" id="PF00067">
    <property type="entry name" value="p450"/>
    <property type="match status" value="1"/>
</dbReference>
<dbReference type="Gene3D" id="1.10.630.10">
    <property type="entry name" value="Cytochrome P450"/>
    <property type="match status" value="1"/>
</dbReference>
<dbReference type="SUPFAM" id="SSF48264">
    <property type="entry name" value="Cytochrome P450"/>
    <property type="match status" value="1"/>
</dbReference>
<dbReference type="InterPro" id="IPR001128">
    <property type="entry name" value="Cyt_P450"/>
</dbReference>
<dbReference type="EMBL" id="PSZC01000018">
    <property type="protein sequence ID" value="PPJ35799.1"/>
    <property type="molecule type" value="Genomic_DNA"/>
</dbReference>
<keyword evidence="6 7" id="KW-0503">Monooxygenase</keyword>
<dbReference type="GO" id="GO:0016705">
    <property type="term" value="F:oxidoreductase activity, acting on paired donors, with incorporation or reduction of molecular oxygen"/>
    <property type="evidence" value="ECO:0007669"/>
    <property type="project" value="InterPro"/>
</dbReference>
<reference evidence="8 9" key="1">
    <citation type="submission" date="2018-02" db="EMBL/GenBank/DDBJ databases">
        <title>8 Nocardia nova and 1 Nocardia cyriacigeorgica strain used for evolution to TMP-SMX.</title>
        <authorList>
            <person name="Mehta H."/>
            <person name="Weng J."/>
            <person name="Shamoo Y."/>
        </authorList>
    </citation>
    <scope>NUCLEOTIDE SEQUENCE [LARGE SCALE GENOMIC DNA]</scope>
    <source>
        <strain evidence="8 9">MDA3139</strain>
    </source>
</reference>
<evidence type="ECO:0000313" key="9">
    <source>
        <dbReference type="Proteomes" id="UP000239874"/>
    </source>
</evidence>
<dbReference type="InterPro" id="IPR002397">
    <property type="entry name" value="Cyt_P450_B"/>
</dbReference>
<evidence type="ECO:0000256" key="7">
    <source>
        <dbReference type="RuleBase" id="RU000461"/>
    </source>
</evidence>
<organism evidence="8 9">
    <name type="scientific">Nocardia nova</name>
    <dbReference type="NCBI Taxonomy" id="37330"/>
    <lineage>
        <taxon>Bacteria</taxon>
        <taxon>Bacillati</taxon>
        <taxon>Actinomycetota</taxon>
        <taxon>Actinomycetes</taxon>
        <taxon>Mycobacteriales</taxon>
        <taxon>Nocardiaceae</taxon>
        <taxon>Nocardia</taxon>
    </lineage>
</organism>
<evidence type="ECO:0000256" key="6">
    <source>
        <dbReference type="ARBA" id="ARBA00023033"/>
    </source>
</evidence>
<comment type="similarity">
    <text evidence="1 7">Belongs to the cytochrome P450 family.</text>
</comment>
<dbReference type="GO" id="GO:0004497">
    <property type="term" value="F:monooxygenase activity"/>
    <property type="evidence" value="ECO:0007669"/>
    <property type="project" value="UniProtKB-KW"/>
</dbReference>